<dbReference type="InterPro" id="IPR036537">
    <property type="entry name" value="Adaptor_Cbl_N_dom_sf"/>
</dbReference>
<keyword evidence="5" id="KW-0677">Repeat</keyword>
<dbReference type="CDD" id="cd16664">
    <property type="entry name" value="RING-Ubox_PUB"/>
    <property type="match status" value="1"/>
</dbReference>
<evidence type="ECO:0000259" key="7">
    <source>
        <dbReference type="PROSITE" id="PS51698"/>
    </source>
</evidence>
<dbReference type="CDD" id="cd21037">
    <property type="entry name" value="MLKL_NTD"/>
    <property type="match status" value="1"/>
</dbReference>
<dbReference type="Proteomes" id="UP000289340">
    <property type="component" value="Chromosome 10"/>
</dbReference>
<keyword evidence="4" id="KW-0808">Transferase</keyword>
<evidence type="ECO:0000256" key="2">
    <source>
        <dbReference type="ARBA" id="ARBA00004906"/>
    </source>
</evidence>
<dbReference type="InterPro" id="IPR013083">
    <property type="entry name" value="Znf_RING/FYVE/PHD"/>
</dbReference>
<feature type="coiled-coil region" evidence="6">
    <location>
        <begin position="182"/>
        <end position="209"/>
    </location>
</feature>
<comment type="caution">
    <text evidence="8">The sequence shown here is derived from an EMBL/GenBank/DDBJ whole genome shotgun (WGS) entry which is preliminary data.</text>
</comment>
<dbReference type="GO" id="GO:0061630">
    <property type="term" value="F:ubiquitin protein ligase activity"/>
    <property type="evidence" value="ECO:0007669"/>
    <property type="project" value="UniProtKB-EC"/>
</dbReference>
<keyword evidence="9" id="KW-1185">Reference proteome</keyword>
<gene>
    <name evidence="8" type="ORF">D0Y65_027398</name>
</gene>
<dbReference type="PANTHER" id="PTHR45958:SF15">
    <property type="entry name" value="RING-TYPE E3 UBIQUITIN TRANSFERASE"/>
    <property type="match status" value="1"/>
</dbReference>
<evidence type="ECO:0000256" key="3">
    <source>
        <dbReference type="ARBA" id="ARBA00012483"/>
    </source>
</evidence>
<protein>
    <recommendedName>
        <fullName evidence="3">RING-type E3 ubiquitin transferase</fullName>
        <ecNumber evidence="3">2.3.2.27</ecNumber>
    </recommendedName>
</protein>
<dbReference type="GO" id="GO:0007166">
    <property type="term" value="P:cell surface receptor signaling pathway"/>
    <property type="evidence" value="ECO:0007669"/>
    <property type="project" value="InterPro"/>
</dbReference>
<dbReference type="PANTHER" id="PTHR45958">
    <property type="entry name" value="RING-TYPE E3 UBIQUITIN TRANSFERASE"/>
    <property type="match status" value="1"/>
</dbReference>
<dbReference type="SMART" id="SM00185">
    <property type="entry name" value="ARM"/>
    <property type="match status" value="8"/>
</dbReference>
<sequence>MHNIFMLCERIDFEEFYSRGKRDAVCRFNSFNFQAIERVLFTRFELRIQYRLSAMAAGLELIPIGTILTVVTNQVLKTAHAASDVLIGKESFKALSTHLFDIEPVLKELQLQELNDSQAARVALESLEADVKKANNLVDKYRNRGRFYLLIKCRSIVEEVEQVTRDIGKSLAALSIANTEVLSRISDQVNRLQNEMQREKFEASQSQIQIVDKLNQALKEQKHDQAFANDMLKEIARAVGVPVEPSEISKELASIRKEKEEASIRKERAECVLLDQIIQLLSRADAARDYEEVERRYFERVKVIERYDSREKHIPPLNPFHCSITRNVMVDPVSLCTGTTCERSAIEAWFCDGNRTDPETKEVLEDTTLRSNIPLRQSIEEWRELNYCLVIRSIRENLLSYSDLQESLSQMQTLVRENSINKDWISIAELTDIVISILGSSDDREVKMKILITLKDAVEGNTRNKEKVAESQGWDNIISCLGSDSSTSKAAIDLLHELLQEQSGWNECLCRKLSENRTAVQFLVALLKNHVNHSAEVAENILMNLFELNDETITIAANFGWYKPLVDRMIQGPDSRISMTKAIVNLELKDPNLKLLGKEGAIPPLLEMLSGNIESKDLSLSALVKLAGSHANKGIIAASGGVPLIIDLMFSPQSRTLIIIKCSEIIEKLSSDGDGIDFFVDGEGKQLELDSIIANLLALQQTSNSGHNIRKPALSALLGICKFETGLVKKAILAANGVSLILPLLDDSDSEIRETSIILLFLFSQHEPEGVVEYLFRPRRLEALIGFLENEENANVQIAAAGLLANLPKSERELTMKLIELGGLDAIISILKTGKMEAKENALTALFRFTDPTNIESQRDLVKRGIYPLLVDFLNTGSVTAKARAAAFIGDLSMSTPKLTVVPKPTGCWLFRSSRVPLCSAHGSVCSVNTTFCLLEAKALPGLIKLLHGEVHATACEAIQTLSTLVLEDFPQRGARVLHEYNAIRSIMDILNWGTDSLKAEALGLLEKVFVSKEMVEYYGTTARSRLIGLTGMNIYGDGHLRRKAAKVLSLLERYSKSSSSAISGVPE</sequence>
<dbReference type="UniPathway" id="UPA00143"/>
<dbReference type="InterPro" id="IPR045210">
    <property type="entry name" value="RING-Ubox_PUB"/>
</dbReference>
<dbReference type="Gene3D" id="1.20.930.20">
    <property type="entry name" value="Adaptor protein Cbl, N-terminal domain"/>
    <property type="match status" value="1"/>
</dbReference>
<dbReference type="InterPro" id="IPR000225">
    <property type="entry name" value="Armadillo"/>
</dbReference>
<accession>A0A445IP85</accession>
<feature type="domain" description="U-box" evidence="7">
    <location>
        <begin position="315"/>
        <end position="389"/>
    </location>
</feature>
<feature type="coiled-coil region" evidence="6">
    <location>
        <begin position="117"/>
        <end position="144"/>
    </location>
</feature>
<proteinExistence type="predicted"/>
<evidence type="ECO:0000256" key="1">
    <source>
        <dbReference type="ARBA" id="ARBA00000900"/>
    </source>
</evidence>
<organism evidence="8 9">
    <name type="scientific">Glycine soja</name>
    <name type="common">Wild soybean</name>
    <dbReference type="NCBI Taxonomy" id="3848"/>
    <lineage>
        <taxon>Eukaryota</taxon>
        <taxon>Viridiplantae</taxon>
        <taxon>Streptophyta</taxon>
        <taxon>Embryophyta</taxon>
        <taxon>Tracheophyta</taxon>
        <taxon>Spermatophyta</taxon>
        <taxon>Magnoliopsida</taxon>
        <taxon>eudicotyledons</taxon>
        <taxon>Gunneridae</taxon>
        <taxon>Pentapetalae</taxon>
        <taxon>rosids</taxon>
        <taxon>fabids</taxon>
        <taxon>Fabales</taxon>
        <taxon>Fabaceae</taxon>
        <taxon>Papilionoideae</taxon>
        <taxon>50 kb inversion clade</taxon>
        <taxon>NPAAA clade</taxon>
        <taxon>indigoferoid/millettioid clade</taxon>
        <taxon>Phaseoleae</taxon>
        <taxon>Glycine</taxon>
        <taxon>Glycine subgen. Soja</taxon>
    </lineage>
</organism>
<evidence type="ECO:0000313" key="8">
    <source>
        <dbReference type="EMBL" id="RZB87823.1"/>
    </source>
</evidence>
<name>A0A445IP85_GLYSO</name>
<dbReference type="Gene3D" id="3.30.40.10">
    <property type="entry name" value="Zinc/RING finger domain, C3HC4 (zinc finger)"/>
    <property type="match status" value="1"/>
</dbReference>
<dbReference type="SMART" id="SM00504">
    <property type="entry name" value="Ubox"/>
    <property type="match status" value="1"/>
</dbReference>
<comment type="catalytic activity">
    <reaction evidence="1">
        <text>S-ubiquitinyl-[E2 ubiquitin-conjugating enzyme]-L-cysteine + [acceptor protein]-L-lysine = [E2 ubiquitin-conjugating enzyme]-L-cysteine + N(6)-ubiquitinyl-[acceptor protein]-L-lysine.</text>
        <dbReference type="EC" id="2.3.2.27"/>
    </reaction>
</comment>
<dbReference type="InterPro" id="IPR011989">
    <property type="entry name" value="ARM-like"/>
</dbReference>
<dbReference type="InterPro" id="IPR052608">
    <property type="entry name" value="U-box_domain_protein"/>
</dbReference>
<reference evidence="8 9" key="1">
    <citation type="submission" date="2018-09" db="EMBL/GenBank/DDBJ databases">
        <title>A high-quality reference genome of wild soybean provides a powerful tool to mine soybean genomes.</title>
        <authorList>
            <person name="Xie M."/>
            <person name="Chung C.Y.L."/>
            <person name="Li M.-W."/>
            <person name="Wong F.-L."/>
            <person name="Chan T.-F."/>
            <person name="Lam H.-M."/>
        </authorList>
    </citation>
    <scope>NUCLEOTIDE SEQUENCE [LARGE SCALE GENOMIC DNA]</scope>
    <source>
        <strain evidence="9">cv. W05</strain>
        <tissue evidence="8">Hypocotyl of etiolated seedlings</tissue>
    </source>
</reference>
<dbReference type="InterPro" id="IPR016024">
    <property type="entry name" value="ARM-type_fold"/>
</dbReference>
<evidence type="ECO:0000256" key="6">
    <source>
        <dbReference type="SAM" id="Coils"/>
    </source>
</evidence>
<dbReference type="Pfam" id="PF04564">
    <property type="entry name" value="U-box"/>
    <property type="match status" value="1"/>
</dbReference>
<dbReference type="SUPFAM" id="SSF48371">
    <property type="entry name" value="ARM repeat"/>
    <property type="match status" value="2"/>
</dbReference>
<dbReference type="EC" id="2.3.2.27" evidence="3"/>
<keyword evidence="6" id="KW-0175">Coiled coil</keyword>
<evidence type="ECO:0000313" key="9">
    <source>
        <dbReference type="Proteomes" id="UP000289340"/>
    </source>
</evidence>
<dbReference type="SUPFAM" id="SSF57850">
    <property type="entry name" value="RING/U-box"/>
    <property type="match status" value="1"/>
</dbReference>
<dbReference type="Gene3D" id="1.25.10.10">
    <property type="entry name" value="Leucine-rich Repeat Variant"/>
    <property type="match status" value="3"/>
</dbReference>
<dbReference type="GO" id="GO:0016567">
    <property type="term" value="P:protein ubiquitination"/>
    <property type="evidence" value="ECO:0007669"/>
    <property type="project" value="UniProtKB-UniPathway"/>
</dbReference>
<evidence type="ECO:0000256" key="5">
    <source>
        <dbReference type="ARBA" id="ARBA00022737"/>
    </source>
</evidence>
<dbReference type="InterPro" id="IPR059179">
    <property type="entry name" value="MLKL-like_MCAfunc"/>
</dbReference>
<dbReference type="EMBL" id="QZWG01000010">
    <property type="protein sequence ID" value="RZB87823.1"/>
    <property type="molecule type" value="Genomic_DNA"/>
</dbReference>
<evidence type="ECO:0000256" key="4">
    <source>
        <dbReference type="ARBA" id="ARBA00022679"/>
    </source>
</evidence>
<dbReference type="InterPro" id="IPR003613">
    <property type="entry name" value="Ubox_domain"/>
</dbReference>
<dbReference type="PROSITE" id="PS51698">
    <property type="entry name" value="U_BOX"/>
    <property type="match status" value="1"/>
</dbReference>
<comment type="pathway">
    <text evidence="2">Protein modification; protein ubiquitination.</text>
</comment>
<dbReference type="AlphaFoldDB" id="A0A445IP85"/>